<feature type="signal peptide" evidence="2">
    <location>
        <begin position="1"/>
        <end position="19"/>
    </location>
</feature>
<feature type="transmembrane region" description="Helical" evidence="1">
    <location>
        <begin position="167"/>
        <end position="189"/>
    </location>
</feature>
<feature type="transmembrane region" description="Helical" evidence="1">
    <location>
        <begin position="61"/>
        <end position="78"/>
    </location>
</feature>
<name>A0ABV7TNY9_9RHOB</name>
<evidence type="ECO:0000313" key="3">
    <source>
        <dbReference type="EMBL" id="MFC3616459.1"/>
    </source>
</evidence>
<reference evidence="4" key="1">
    <citation type="journal article" date="2019" name="Int. J. Syst. Evol. Microbiol.">
        <title>The Global Catalogue of Microorganisms (GCM) 10K type strain sequencing project: providing services to taxonomists for standard genome sequencing and annotation.</title>
        <authorList>
            <consortium name="The Broad Institute Genomics Platform"/>
            <consortium name="The Broad Institute Genome Sequencing Center for Infectious Disease"/>
            <person name="Wu L."/>
            <person name="Ma J."/>
        </authorList>
    </citation>
    <scope>NUCLEOTIDE SEQUENCE [LARGE SCALE GENOMIC DNA]</scope>
    <source>
        <strain evidence="4">KCTC 42911</strain>
    </source>
</reference>
<sequence>MKRIPFALAALLAPSQALAHDAFGDLGPFYASFLHPVVDPLQAALLTGAAALLARRPETEVRLALPLFIFAGVIAYLANTGIDYAVLPVIAAFVAMIVGSAAALPQNFLPGWIVLGVVTLAGAIAGLLPDPLPDALGGILPHLGTILGLAVLTTLAWITLDAAARRFTALVPAITGSWVAALSIFVVALTA</sequence>
<accession>A0ABV7TNY9</accession>
<feature type="transmembrane region" description="Helical" evidence="1">
    <location>
        <begin position="111"/>
        <end position="128"/>
    </location>
</feature>
<comment type="caution">
    <text evidence="3">The sequence shown here is derived from an EMBL/GenBank/DDBJ whole genome shotgun (WGS) entry which is preliminary data.</text>
</comment>
<keyword evidence="1" id="KW-1133">Transmembrane helix</keyword>
<protein>
    <recommendedName>
        <fullName evidence="5">HupE / UreJ protein</fullName>
    </recommendedName>
</protein>
<keyword evidence="4" id="KW-1185">Reference proteome</keyword>
<dbReference type="EMBL" id="JBHRXI010000049">
    <property type="protein sequence ID" value="MFC3616459.1"/>
    <property type="molecule type" value="Genomic_DNA"/>
</dbReference>
<keyword evidence="1" id="KW-0812">Transmembrane</keyword>
<gene>
    <name evidence="3" type="ORF">ACFORG_22170</name>
</gene>
<proteinExistence type="predicted"/>
<feature type="transmembrane region" description="Helical" evidence="1">
    <location>
        <begin position="84"/>
        <end position="104"/>
    </location>
</feature>
<dbReference type="Proteomes" id="UP001595629">
    <property type="component" value="Unassembled WGS sequence"/>
</dbReference>
<evidence type="ECO:0000313" key="4">
    <source>
        <dbReference type="Proteomes" id="UP001595629"/>
    </source>
</evidence>
<dbReference type="RefSeq" id="WP_386737772.1">
    <property type="nucleotide sequence ID" value="NZ_JBHRXI010000049.1"/>
</dbReference>
<feature type="chain" id="PRO_5046280035" description="HupE / UreJ protein" evidence="2">
    <location>
        <begin position="20"/>
        <end position="191"/>
    </location>
</feature>
<evidence type="ECO:0000256" key="2">
    <source>
        <dbReference type="SAM" id="SignalP"/>
    </source>
</evidence>
<keyword evidence="1" id="KW-0472">Membrane</keyword>
<feature type="transmembrane region" description="Helical" evidence="1">
    <location>
        <begin position="140"/>
        <end position="160"/>
    </location>
</feature>
<evidence type="ECO:0000256" key="1">
    <source>
        <dbReference type="SAM" id="Phobius"/>
    </source>
</evidence>
<evidence type="ECO:0008006" key="5">
    <source>
        <dbReference type="Google" id="ProtNLM"/>
    </source>
</evidence>
<organism evidence="3 4">
    <name type="scientific">Lutimaribacter marinistellae</name>
    <dbReference type="NCBI Taxonomy" id="1820329"/>
    <lineage>
        <taxon>Bacteria</taxon>
        <taxon>Pseudomonadati</taxon>
        <taxon>Pseudomonadota</taxon>
        <taxon>Alphaproteobacteria</taxon>
        <taxon>Rhodobacterales</taxon>
        <taxon>Roseobacteraceae</taxon>
        <taxon>Lutimaribacter</taxon>
    </lineage>
</organism>
<keyword evidence="2" id="KW-0732">Signal</keyword>